<feature type="coiled-coil region" evidence="3">
    <location>
        <begin position="377"/>
        <end position="437"/>
    </location>
</feature>
<evidence type="ECO:0000313" key="6">
    <source>
        <dbReference type="EMBL" id="MUK46399.1"/>
    </source>
</evidence>
<dbReference type="PROSITE" id="PS51737">
    <property type="entry name" value="RECOMBINASE_DNA_BIND"/>
    <property type="match status" value="1"/>
</dbReference>
<evidence type="ECO:0000256" key="1">
    <source>
        <dbReference type="ARBA" id="ARBA00023125"/>
    </source>
</evidence>
<dbReference type="Gene3D" id="3.40.50.1390">
    <property type="entry name" value="Resolvase, N-terminal catalytic domain"/>
    <property type="match status" value="1"/>
</dbReference>
<dbReference type="Gene3D" id="3.90.1750.20">
    <property type="entry name" value="Putative Large Serine Recombinase, Chain B, Domain 2"/>
    <property type="match status" value="1"/>
</dbReference>
<sequence>MKTPAYSYIRFSSSHQASGDSLRRQTMMAQQYCDNENLELQPISYHDLGVSAFHARNIKEDSGLGQFLKALDENLIPKGSFLLVESLDRLSRSAVQTALRQLLSILEYGIKVVTLIDNRIYDNKSDSTDLIISLAIMERAYNESKTKSERLKAVWQHKRNNPHSTVKTKTCPFWLELQSDKKTFKVNEDKAHVVRQVFQLCIDGYGVQKIMNWLNEQDFPSGFGKQWGLSSVSYLLNSRAVIGQYEPHIYEGKKRISTNIFIENFYPHILTDEVYYLAQSRRSERRRPEAAGRKGNFSNIFNQIAKCQICGASMHYVSKGSDTKYLRCRESLRKNCTNKSIRMDLLERFIIERYLSPQHYKQWSNYASMPKVQPVDLSALNNKLESQREALKELLKLTNDFSNSVIQESIKIRSEAIQKLETEIKEYRIDSADTEASIHLNFKEASQLVSDALQIPVNRATPNKLNEEQLFTARSKLNRQLKQTFSTIKILHHPESGDRIIETSIFKYIADHEAKTARVKNFIWYALPINTEKGA</sequence>
<accession>A0A6N3YYF3</accession>
<comment type="caution">
    <text evidence="6">The sequence shown here is derived from an EMBL/GenBank/DDBJ whole genome shotgun (WGS) entry which is preliminary data.</text>
</comment>
<evidence type="ECO:0000256" key="3">
    <source>
        <dbReference type="SAM" id="Coils"/>
    </source>
</evidence>
<dbReference type="EMBL" id="WOBO01000015">
    <property type="protein sequence ID" value="MUK46399.1"/>
    <property type="molecule type" value="Genomic_DNA"/>
</dbReference>
<organism evidence="6 7">
    <name type="scientific">Aliivibrio fischeri</name>
    <name type="common">Vibrio fischeri</name>
    <dbReference type="NCBI Taxonomy" id="668"/>
    <lineage>
        <taxon>Bacteria</taxon>
        <taxon>Pseudomonadati</taxon>
        <taxon>Pseudomonadota</taxon>
        <taxon>Gammaproteobacteria</taxon>
        <taxon>Vibrionales</taxon>
        <taxon>Vibrionaceae</taxon>
        <taxon>Aliivibrio</taxon>
    </lineage>
</organism>
<dbReference type="Pfam" id="PF00239">
    <property type="entry name" value="Resolvase"/>
    <property type="match status" value="1"/>
</dbReference>
<evidence type="ECO:0000313" key="7">
    <source>
        <dbReference type="Proteomes" id="UP000435323"/>
    </source>
</evidence>
<proteinExistence type="predicted"/>
<dbReference type="InterPro" id="IPR006119">
    <property type="entry name" value="Resolv_N"/>
</dbReference>
<dbReference type="SMART" id="SM00857">
    <property type="entry name" value="Resolvase"/>
    <property type="match status" value="1"/>
</dbReference>
<dbReference type="RefSeq" id="WP_155658062.1">
    <property type="nucleotide sequence ID" value="NZ_WOBO01000015.1"/>
</dbReference>
<dbReference type="InterPro" id="IPR036162">
    <property type="entry name" value="Resolvase-like_N_sf"/>
</dbReference>
<evidence type="ECO:0000259" key="4">
    <source>
        <dbReference type="PROSITE" id="PS51736"/>
    </source>
</evidence>
<name>A0A6N3YYF3_ALIFS</name>
<dbReference type="Pfam" id="PF13408">
    <property type="entry name" value="Zn_ribbon_recom"/>
    <property type="match status" value="1"/>
</dbReference>
<keyword evidence="1" id="KW-0238">DNA-binding</keyword>
<evidence type="ECO:0000256" key="2">
    <source>
        <dbReference type="ARBA" id="ARBA00023172"/>
    </source>
</evidence>
<protein>
    <submittedName>
        <fullName evidence="6">Recombinase family protein</fullName>
    </submittedName>
</protein>
<dbReference type="PANTHER" id="PTHR30461:SF2">
    <property type="entry name" value="SERINE RECOMBINASE PINE-RELATED"/>
    <property type="match status" value="1"/>
</dbReference>
<keyword evidence="2" id="KW-0233">DNA recombination</keyword>
<keyword evidence="3" id="KW-0175">Coiled coil</keyword>
<feature type="domain" description="Recombinase" evidence="5">
    <location>
        <begin position="172"/>
        <end position="288"/>
    </location>
</feature>
<dbReference type="SUPFAM" id="SSF53041">
    <property type="entry name" value="Resolvase-like"/>
    <property type="match status" value="1"/>
</dbReference>
<dbReference type="Pfam" id="PF07508">
    <property type="entry name" value="Recombinase"/>
    <property type="match status" value="1"/>
</dbReference>
<dbReference type="GO" id="GO:0003677">
    <property type="term" value="F:DNA binding"/>
    <property type="evidence" value="ECO:0007669"/>
    <property type="project" value="UniProtKB-KW"/>
</dbReference>
<gene>
    <name evidence="6" type="ORF">GNP77_13510</name>
</gene>
<dbReference type="Proteomes" id="UP000435323">
    <property type="component" value="Unassembled WGS sequence"/>
</dbReference>
<dbReference type="GO" id="GO:0000150">
    <property type="term" value="F:DNA strand exchange activity"/>
    <property type="evidence" value="ECO:0007669"/>
    <property type="project" value="InterPro"/>
</dbReference>
<feature type="domain" description="Resolvase/invertase-type recombinase catalytic" evidence="4">
    <location>
        <begin position="4"/>
        <end position="162"/>
    </location>
</feature>
<dbReference type="AlphaFoldDB" id="A0A6N3YYF3"/>
<reference evidence="6 7" key="1">
    <citation type="submission" date="2019-11" db="EMBL/GenBank/DDBJ databases">
        <title>Using colonization assays and comparative genomics to discover symbiosis behaviors and factors in Vibrio fischeri.</title>
        <authorList>
            <person name="Bongrand C."/>
            <person name="Moriano-Gutierrez S."/>
            <person name="Arevalo P."/>
            <person name="Mcfall-Ngai M."/>
            <person name="Visick K."/>
            <person name="Polz M.F."/>
            <person name="Ruby E.G."/>
        </authorList>
    </citation>
    <scope>NUCLEOTIDE SEQUENCE [LARGE SCALE GENOMIC DNA]</scope>
    <source>
        <strain evidence="7">emors.3.2</strain>
    </source>
</reference>
<dbReference type="PROSITE" id="PS51736">
    <property type="entry name" value="RECOMBINASES_3"/>
    <property type="match status" value="1"/>
</dbReference>
<dbReference type="PANTHER" id="PTHR30461">
    <property type="entry name" value="DNA-INVERTASE FROM LAMBDOID PROPHAGE"/>
    <property type="match status" value="1"/>
</dbReference>
<dbReference type="CDD" id="cd00338">
    <property type="entry name" value="Ser_Recombinase"/>
    <property type="match status" value="1"/>
</dbReference>
<dbReference type="InterPro" id="IPR025827">
    <property type="entry name" value="Zn_ribbon_recom_dom"/>
</dbReference>
<dbReference type="InterPro" id="IPR050639">
    <property type="entry name" value="SSR_resolvase"/>
</dbReference>
<dbReference type="InterPro" id="IPR038109">
    <property type="entry name" value="DNA_bind_recomb_sf"/>
</dbReference>
<dbReference type="InterPro" id="IPR011109">
    <property type="entry name" value="DNA_bind_recombinase_dom"/>
</dbReference>
<evidence type="ECO:0000259" key="5">
    <source>
        <dbReference type="PROSITE" id="PS51737"/>
    </source>
</evidence>